<dbReference type="EMBL" id="BK014936">
    <property type="protein sequence ID" value="DAD83412.1"/>
    <property type="molecule type" value="Genomic_DNA"/>
</dbReference>
<protein>
    <submittedName>
        <fullName evidence="1">Uncharacterized protein</fullName>
    </submittedName>
</protein>
<name>A0A8S5MMH8_9CAUD</name>
<proteinExistence type="predicted"/>
<accession>A0A8S5MMH8</accession>
<reference evidence="1" key="1">
    <citation type="journal article" date="2021" name="Proc. Natl. Acad. Sci. U.S.A.">
        <title>A Catalog of Tens of Thousands of Viruses from Human Metagenomes Reveals Hidden Associations with Chronic Diseases.</title>
        <authorList>
            <person name="Tisza M.J."/>
            <person name="Buck C.B."/>
        </authorList>
    </citation>
    <scope>NUCLEOTIDE SEQUENCE</scope>
    <source>
        <strain evidence="1">CtCIj3</strain>
    </source>
</reference>
<sequence>MTFTKNSILVKTWVSLVVSGVFTFDQVPNLFNLRAVVIEITNDLAGE</sequence>
<organism evidence="1">
    <name type="scientific">Siphoviridae sp. ctCIj3</name>
    <dbReference type="NCBI Taxonomy" id="2826192"/>
    <lineage>
        <taxon>Viruses</taxon>
        <taxon>Duplodnaviria</taxon>
        <taxon>Heunggongvirae</taxon>
        <taxon>Uroviricota</taxon>
        <taxon>Caudoviricetes</taxon>
    </lineage>
</organism>
<evidence type="ECO:0000313" key="1">
    <source>
        <dbReference type="EMBL" id="DAD83412.1"/>
    </source>
</evidence>